<dbReference type="Gene3D" id="3.40.50.2300">
    <property type="match status" value="2"/>
</dbReference>
<dbReference type="Pfam" id="PF00392">
    <property type="entry name" value="GntR"/>
    <property type="match status" value="1"/>
</dbReference>
<evidence type="ECO:0000313" key="7">
    <source>
        <dbReference type="Proteomes" id="UP000033163"/>
    </source>
</evidence>
<dbReference type="GO" id="GO:0000976">
    <property type="term" value="F:transcription cis-regulatory region binding"/>
    <property type="evidence" value="ECO:0007669"/>
    <property type="project" value="TreeGrafter"/>
</dbReference>
<organism evidence="6 7">
    <name type="scientific">Paenibacillus riograndensis SBR5</name>
    <dbReference type="NCBI Taxonomy" id="1073571"/>
    <lineage>
        <taxon>Bacteria</taxon>
        <taxon>Bacillati</taxon>
        <taxon>Bacillota</taxon>
        <taxon>Bacilli</taxon>
        <taxon>Bacillales</taxon>
        <taxon>Paenibacillaceae</taxon>
        <taxon>Paenibacillus</taxon>
        <taxon>Paenibacillus sonchi group</taxon>
    </lineage>
</organism>
<dbReference type="Gene3D" id="1.10.10.10">
    <property type="entry name" value="Winged helix-like DNA-binding domain superfamily/Winged helix DNA-binding domain"/>
    <property type="match status" value="1"/>
</dbReference>
<feature type="domain" description="HTH gntR-type" evidence="5">
    <location>
        <begin position="4"/>
        <end position="72"/>
    </location>
</feature>
<dbReference type="InterPro" id="IPR046335">
    <property type="entry name" value="LacI/GalR-like_sensor"/>
</dbReference>
<dbReference type="PANTHER" id="PTHR30146">
    <property type="entry name" value="LACI-RELATED TRANSCRIPTIONAL REPRESSOR"/>
    <property type="match status" value="1"/>
</dbReference>
<dbReference type="PATRIC" id="fig|1073571.4.peg.2357"/>
<gene>
    <name evidence="6" type="ORF">PRIO_2223</name>
</gene>
<dbReference type="GO" id="GO:0003700">
    <property type="term" value="F:DNA-binding transcription factor activity"/>
    <property type="evidence" value="ECO:0007669"/>
    <property type="project" value="InterPro"/>
</dbReference>
<evidence type="ECO:0000259" key="5">
    <source>
        <dbReference type="PROSITE" id="PS50949"/>
    </source>
</evidence>
<evidence type="ECO:0000256" key="4">
    <source>
        <dbReference type="ARBA" id="ARBA00023163"/>
    </source>
</evidence>
<dbReference type="Pfam" id="PF13377">
    <property type="entry name" value="Peripla_BP_3"/>
    <property type="match status" value="1"/>
</dbReference>
<dbReference type="AlphaFoldDB" id="A0A0E4CVW8"/>
<name>A0A0E4CVW8_9BACL</name>
<evidence type="ECO:0000313" key="6">
    <source>
        <dbReference type="EMBL" id="CQR54632.1"/>
    </source>
</evidence>
<dbReference type="InterPro" id="IPR000524">
    <property type="entry name" value="Tscrpt_reg_HTH_GntR"/>
</dbReference>
<dbReference type="PANTHER" id="PTHR30146:SF95">
    <property type="entry name" value="RIBOSE OPERON REPRESSOR"/>
    <property type="match status" value="1"/>
</dbReference>
<dbReference type="RefSeq" id="WP_020430549.1">
    <property type="nucleotide sequence ID" value="NZ_AGBD01001076.1"/>
</dbReference>
<dbReference type="CDD" id="cd07377">
    <property type="entry name" value="WHTH_GntR"/>
    <property type="match status" value="1"/>
</dbReference>
<sequence>MKKKPLYQTIYQSIKEGIQSGKYAPGDQVPTEKELTDMYDVSRLTAKNAMNLLAEEGWIHRVSGKGSFVSELAVEQANRSEQRQARLIGLILAGFSDSYGTELLRTMIHELTRRGYHAILKISNESQEMETQYLNELIALGVQGILILPVQAEFHNVALLKVTLSNFPIVLVDRRLSGVSVPYVGSNNKEIAHQLTMKLLNSGHNKISVISHENLNNSSLNDRMDGIRDAYMEKQVLLDNNLWLLDLETSYWNLSDTQLLERDFQKIYQKLQEKPEITCFFALDYLSGQILWYALHQIGKSIPEDYSLLSFDGPLQNFLSPSFTRIIQNQPEIGLHAVGLLLQMIESGQPDYKEVIVKTRFLDNDSIRINKKQTGEAPVWDAEE</sequence>
<accession>A0A0E4CVW8</accession>
<dbReference type="PROSITE" id="PS50949">
    <property type="entry name" value="HTH_GNTR"/>
    <property type="match status" value="1"/>
</dbReference>
<protein>
    <recommendedName>
        <fullName evidence="5">HTH gntR-type domain-containing protein</fullName>
    </recommendedName>
</protein>
<dbReference type="SUPFAM" id="SSF46785">
    <property type="entry name" value="Winged helix' DNA-binding domain"/>
    <property type="match status" value="1"/>
</dbReference>
<dbReference type="SUPFAM" id="SSF53822">
    <property type="entry name" value="Periplasmic binding protein-like I"/>
    <property type="match status" value="1"/>
</dbReference>
<dbReference type="EMBL" id="LN831776">
    <property type="protein sequence ID" value="CQR54632.1"/>
    <property type="molecule type" value="Genomic_DNA"/>
</dbReference>
<keyword evidence="3" id="KW-0238">DNA-binding</keyword>
<keyword evidence="2" id="KW-0805">Transcription regulation</keyword>
<dbReference type="PRINTS" id="PR00035">
    <property type="entry name" value="HTHGNTR"/>
</dbReference>
<dbReference type="CDD" id="cd06267">
    <property type="entry name" value="PBP1_LacI_sugar_binding-like"/>
    <property type="match status" value="1"/>
</dbReference>
<keyword evidence="4" id="KW-0804">Transcription</keyword>
<dbReference type="SMART" id="SM00345">
    <property type="entry name" value="HTH_GNTR"/>
    <property type="match status" value="1"/>
</dbReference>
<dbReference type="Proteomes" id="UP000033163">
    <property type="component" value="Chromosome I"/>
</dbReference>
<evidence type="ECO:0000256" key="2">
    <source>
        <dbReference type="ARBA" id="ARBA00023015"/>
    </source>
</evidence>
<dbReference type="FunFam" id="1.10.10.10:FF:000079">
    <property type="entry name" value="GntR family transcriptional regulator"/>
    <property type="match status" value="1"/>
</dbReference>
<dbReference type="InterPro" id="IPR028082">
    <property type="entry name" value="Peripla_BP_I"/>
</dbReference>
<evidence type="ECO:0000256" key="1">
    <source>
        <dbReference type="ARBA" id="ARBA00022491"/>
    </source>
</evidence>
<reference evidence="7" key="1">
    <citation type="submission" date="2015-03" db="EMBL/GenBank/DDBJ databases">
        <authorList>
            <person name="Wibberg D."/>
        </authorList>
    </citation>
    <scope>NUCLEOTIDE SEQUENCE [LARGE SCALE GENOMIC DNA]</scope>
</reference>
<evidence type="ECO:0000256" key="3">
    <source>
        <dbReference type="ARBA" id="ARBA00023125"/>
    </source>
</evidence>
<proteinExistence type="predicted"/>
<keyword evidence="1" id="KW-0678">Repressor</keyword>
<dbReference type="InterPro" id="IPR036388">
    <property type="entry name" value="WH-like_DNA-bd_sf"/>
</dbReference>
<dbReference type="InterPro" id="IPR036390">
    <property type="entry name" value="WH_DNA-bd_sf"/>
</dbReference>
<dbReference type="HOGENOM" id="CLU_037628_15_0_9"/>
<dbReference type="KEGG" id="pri:PRIO_2223"/>